<gene>
    <name evidence="8" type="ORF">KTO63_00930</name>
</gene>
<dbReference type="AlphaFoldDB" id="A0A9E2S993"/>
<evidence type="ECO:0000259" key="6">
    <source>
        <dbReference type="Pfam" id="PF07980"/>
    </source>
</evidence>
<evidence type="ECO:0000313" key="9">
    <source>
        <dbReference type="Proteomes" id="UP000812270"/>
    </source>
</evidence>
<evidence type="ECO:0000256" key="4">
    <source>
        <dbReference type="ARBA" id="ARBA00023237"/>
    </source>
</evidence>
<evidence type="ECO:0000256" key="3">
    <source>
        <dbReference type="ARBA" id="ARBA00023136"/>
    </source>
</evidence>
<dbReference type="InterPro" id="IPR033985">
    <property type="entry name" value="SusD-like_N"/>
</dbReference>
<evidence type="ECO:0000256" key="2">
    <source>
        <dbReference type="ARBA" id="ARBA00022729"/>
    </source>
</evidence>
<evidence type="ECO:0000256" key="1">
    <source>
        <dbReference type="ARBA" id="ARBA00004442"/>
    </source>
</evidence>
<proteinExistence type="predicted"/>
<organism evidence="8 9">
    <name type="scientific">Pinibacter aurantiacus</name>
    <dbReference type="NCBI Taxonomy" id="2851599"/>
    <lineage>
        <taxon>Bacteria</taxon>
        <taxon>Pseudomonadati</taxon>
        <taxon>Bacteroidota</taxon>
        <taxon>Chitinophagia</taxon>
        <taxon>Chitinophagales</taxon>
        <taxon>Chitinophagaceae</taxon>
        <taxon>Pinibacter</taxon>
    </lineage>
</organism>
<dbReference type="CDD" id="cd08977">
    <property type="entry name" value="SusD"/>
    <property type="match status" value="1"/>
</dbReference>
<name>A0A9E2S993_9BACT</name>
<evidence type="ECO:0000259" key="7">
    <source>
        <dbReference type="Pfam" id="PF14322"/>
    </source>
</evidence>
<comment type="caution">
    <text evidence="8">The sequence shown here is derived from an EMBL/GenBank/DDBJ whole genome shotgun (WGS) entry which is preliminary data.</text>
</comment>
<dbReference type="Pfam" id="PF07980">
    <property type="entry name" value="SusD_RagB"/>
    <property type="match status" value="1"/>
</dbReference>
<dbReference type="PROSITE" id="PS51257">
    <property type="entry name" value="PROKAR_LIPOPROTEIN"/>
    <property type="match status" value="1"/>
</dbReference>
<dbReference type="RefSeq" id="WP_217789237.1">
    <property type="nucleotide sequence ID" value="NZ_JAHSPG010000001.1"/>
</dbReference>
<keyword evidence="2 5" id="KW-0732">Signal</keyword>
<evidence type="ECO:0000256" key="5">
    <source>
        <dbReference type="SAM" id="SignalP"/>
    </source>
</evidence>
<feature type="domain" description="RagB/SusD" evidence="6">
    <location>
        <begin position="298"/>
        <end position="530"/>
    </location>
</feature>
<feature type="signal peptide" evidence="5">
    <location>
        <begin position="1"/>
        <end position="25"/>
    </location>
</feature>
<dbReference type="Proteomes" id="UP000812270">
    <property type="component" value="Unassembled WGS sequence"/>
</dbReference>
<accession>A0A9E2S993</accession>
<evidence type="ECO:0000313" key="8">
    <source>
        <dbReference type="EMBL" id="MBV4355690.1"/>
    </source>
</evidence>
<protein>
    <submittedName>
        <fullName evidence="8">RagB/SusD family nutrient uptake outer membrane protein</fullName>
    </submittedName>
</protein>
<dbReference type="GO" id="GO:0009279">
    <property type="term" value="C:cell outer membrane"/>
    <property type="evidence" value="ECO:0007669"/>
    <property type="project" value="UniProtKB-SubCell"/>
</dbReference>
<feature type="domain" description="SusD-like N-terminal" evidence="7">
    <location>
        <begin position="93"/>
        <end position="227"/>
    </location>
</feature>
<keyword evidence="9" id="KW-1185">Reference proteome</keyword>
<reference evidence="8" key="1">
    <citation type="submission" date="2021-06" db="EMBL/GenBank/DDBJ databases">
        <authorList>
            <person name="Huq M.A."/>
        </authorList>
    </citation>
    <scope>NUCLEOTIDE SEQUENCE</scope>
    <source>
        <strain evidence="8">MAH-26</strain>
    </source>
</reference>
<sequence length="530" mass="58545">MKTKTIYRLLLAAGAVVTVSMFSCNKDLDKTNPNSVGLDQSFKTAADLQTAVNAAYSVIKSSSLVGREWFFVHDLRSDDVSTGGSQLEAPRAQILNGGTQPSNPVMNSVWNALYTAIHRANTAILKGPGVTDNPALRDRIVGEAKFLRGWAYFDLVSMWGKVPLYTLPVQSFSDSKPRSSVDSIYAQIIQDLKDAAGNLPGKSGYDAANKGRVTNAAANAMLGRVYMQKGDYASAKAALLLIPTTGADGYSLTARWLDNFEEEHEFNSESILEVIFVDKKTANFNWGGQSVGDVLNGNTELTTVRNQEYCPVAWRNLIPSDKLINEFENSGFGATKTDPRFSWTVYQSGDKYNNGAETLTDGDQNGNGSTFHGTAKKISWRKFMLMYKMSKSAMGFYPGGNNQRLIRYADVLLMLAECENELGNSAAAVGYLNQVRDRADVLMPHYPTAQYPTGTKDQVTKAIMHERSVELADEEVRNIDIMRWRIKGYYPSIAPEPLSYFQKNRDELLPIPQAELDNNPKVTGDQNPGY</sequence>
<keyword evidence="4" id="KW-0998">Cell outer membrane</keyword>
<dbReference type="InterPro" id="IPR012944">
    <property type="entry name" value="SusD_RagB_dom"/>
</dbReference>
<dbReference type="Pfam" id="PF14322">
    <property type="entry name" value="SusD-like_3"/>
    <property type="match status" value="1"/>
</dbReference>
<dbReference type="EMBL" id="JAHSPG010000001">
    <property type="protein sequence ID" value="MBV4355690.1"/>
    <property type="molecule type" value="Genomic_DNA"/>
</dbReference>
<keyword evidence="3" id="KW-0472">Membrane</keyword>
<comment type="subcellular location">
    <subcellularLocation>
        <location evidence="1">Cell outer membrane</location>
    </subcellularLocation>
</comment>
<feature type="chain" id="PRO_5039550857" evidence="5">
    <location>
        <begin position="26"/>
        <end position="530"/>
    </location>
</feature>